<reference evidence="6 7" key="1">
    <citation type="submission" date="2023-12" db="EMBL/GenBank/DDBJ databases">
        <authorList>
            <person name="Menendez E."/>
            <person name="Kaur S."/>
            <person name="Flores-Felix J.D."/>
            <person name="diCenzo G.C."/>
            <person name="Peix A."/>
            <person name="Velazquez E."/>
        </authorList>
    </citation>
    <scope>NUCLEOTIDE SEQUENCE [LARGE SCALE GENOMIC DNA]</scope>
    <source>
        <strain evidence="6 7">CIP 108029</strain>
        <plasmid evidence="6 7">pRinCIP108029d</plasmid>
    </source>
</reference>
<feature type="domain" description="Response regulatory" evidence="5">
    <location>
        <begin position="4"/>
        <end position="120"/>
    </location>
</feature>
<dbReference type="InterPro" id="IPR016032">
    <property type="entry name" value="Sig_transdc_resp-reg_C-effctor"/>
</dbReference>
<dbReference type="InterPro" id="IPR039420">
    <property type="entry name" value="WalR-like"/>
</dbReference>
<accession>A0ABZ1DQE1</accession>
<dbReference type="Pfam" id="PF00196">
    <property type="entry name" value="GerE"/>
    <property type="match status" value="1"/>
</dbReference>
<dbReference type="InterPro" id="IPR001789">
    <property type="entry name" value="Sig_transdc_resp-reg_receiver"/>
</dbReference>
<feature type="domain" description="HTH luxR-type" evidence="4">
    <location>
        <begin position="145"/>
        <end position="210"/>
    </location>
</feature>
<gene>
    <name evidence="6" type="ORF">U5G49_005431</name>
</gene>
<dbReference type="CDD" id="cd06170">
    <property type="entry name" value="LuxR_C_like"/>
    <property type="match status" value="1"/>
</dbReference>
<sequence>MTASILVADDHDIARAGLIAMIGGEDDFHVAWDVRDGVEAVEACALHNPDLALLDIRMPRLDGLAATREIRRVSPGTRVMIITMHDSLDYLEAAIEAGATGYLLKDASREDILRTIRRVLQGDAFFDGPLVAKLLRRAATKPQTNSSALETLTIREREVLSKVAEGLTNKEIARTLKISPGTVKIHVERIIGKLGAGDRTQAAVMAVRGGLVETSKEQQQWHPQ</sequence>
<proteinExistence type="predicted"/>
<dbReference type="PROSITE" id="PS00622">
    <property type="entry name" value="HTH_LUXR_1"/>
    <property type="match status" value="1"/>
</dbReference>
<feature type="modified residue" description="4-aspartylphosphate" evidence="3">
    <location>
        <position position="55"/>
    </location>
</feature>
<dbReference type="SUPFAM" id="SSF52172">
    <property type="entry name" value="CheY-like"/>
    <property type="match status" value="1"/>
</dbReference>
<dbReference type="InterPro" id="IPR011006">
    <property type="entry name" value="CheY-like_superfamily"/>
</dbReference>
<evidence type="ECO:0000256" key="2">
    <source>
        <dbReference type="ARBA" id="ARBA00023125"/>
    </source>
</evidence>
<keyword evidence="1 3" id="KW-0597">Phosphoprotein</keyword>
<evidence type="ECO:0000256" key="3">
    <source>
        <dbReference type="PROSITE-ProRule" id="PRU00169"/>
    </source>
</evidence>
<dbReference type="Gene3D" id="3.40.50.2300">
    <property type="match status" value="1"/>
</dbReference>
<keyword evidence="7" id="KW-1185">Reference proteome</keyword>
<dbReference type="EMBL" id="CP140637">
    <property type="protein sequence ID" value="WRW38414.1"/>
    <property type="molecule type" value="Genomic_DNA"/>
</dbReference>
<dbReference type="CDD" id="cd17535">
    <property type="entry name" value="REC_NarL-like"/>
    <property type="match status" value="1"/>
</dbReference>
<dbReference type="SMART" id="SM00448">
    <property type="entry name" value="REC"/>
    <property type="match status" value="1"/>
</dbReference>
<dbReference type="InterPro" id="IPR000792">
    <property type="entry name" value="Tscrpt_reg_LuxR_C"/>
</dbReference>
<geneLocation type="plasmid" evidence="6 7">
    <name>pRinCIP108029d</name>
</geneLocation>
<keyword evidence="2" id="KW-0238">DNA-binding</keyword>
<dbReference type="PROSITE" id="PS50043">
    <property type="entry name" value="HTH_LUXR_2"/>
    <property type="match status" value="1"/>
</dbReference>
<dbReference type="InterPro" id="IPR058245">
    <property type="entry name" value="NreC/VraR/RcsB-like_REC"/>
</dbReference>
<dbReference type="SMART" id="SM00421">
    <property type="entry name" value="HTH_LUXR"/>
    <property type="match status" value="1"/>
</dbReference>
<evidence type="ECO:0000256" key="1">
    <source>
        <dbReference type="ARBA" id="ARBA00022553"/>
    </source>
</evidence>
<dbReference type="SUPFAM" id="SSF46894">
    <property type="entry name" value="C-terminal effector domain of the bipartite response regulators"/>
    <property type="match status" value="1"/>
</dbReference>
<evidence type="ECO:0000259" key="4">
    <source>
        <dbReference type="PROSITE" id="PS50043"/>
    </source>
</evidence>
<evidence type="ECO:0000313" key="7">
    <source>
        <dbReference type="Proteomes" id="UP001322785"/>
    </source>
</evidence>
<dbReference type="PANTHER" id="PTHR43214">
    <property type="entry name" value="TWO-COMPONENT RESPONSE REGULATOR"/>
    <property type="match status" value="1"/>
</dbReference>
<evidence type="ECO:0000313" key="6">
    <source>
        <dbReference type="EMBL" id="WRW38414.1"/>
    </source>
</evidence>
<evidence type="ECO:0000259" key="5">
    <source>
        <dbReference type="PROSITE" id="PS50110"/>
    </source>
</evidence>
<protein>
    <submittedName>
        <fullName evidence="6">Response regulator transcription factor</fullName>
    </submittedName>
</protein>
<name>A0ABZ1DQE1_9HYPH</name>
<dbReference type="PRINTS" id="PR00038">
    <property type="entry name" value="HTHLUXR"/>
</dbReference>
<dbReference type="RefSeq" id="WP_193444939.1">
    <property type="nucleotide sequence ID" value="NZ_BSOQ01000048.1"/>
</dbReference>
<dbReference type="Proteomes" id="UP001322785">
    <property type="component" value="Plasmid pRinCIP108029d"/>
</dbReference>
<dbReference type="PROSITE" id="PS50110">
    <property type="entry name" value="RESPONSE_REGULATORY"/>
    <property type="match status" value="1"/>
</dbReference>
<organism evidence="6 7">
    <name type="scientific">Rhizobium indigoferae</name>
    <dbReference type="NCBI Taxonomy" id="158891"/>
    <lineage>
        <taxon>Bacteria</taxon>
        <taxon>Pseudomonadati</taxon>
        <taxon>Pseudomonadota</taxon>
        <taxon>Alphaproteobacteria</taxon>
        <taxon>Hyphomicrobiales</taxon>
        <taxon>Rhizobiaceae</taxon>
        <taxon>Rhizobium/Agrobacterium group</taxon>
        <taxon>Rhizobium</taxon>
    </lineage>
</organism>
<dbReference type="Pfam" id="PF00072">
    <property type="entry name" value="Response_reg"/>
    <property type="match status" value="1"/>
</dbReference>
<keyword evidence="6" id="KW-0614">Plasmid</keyword>